<dbReference type="InterPro" id="IPR045087">
    <property type="entry name" value="Cu-oxidase_fam"/>
</dbReference>
<evidence type="ECO:0000256" key="2">
    <source>
        <dbReference type="ARBA" id="ARBA00023002"/>
    </source>
</evidence>
<sequence length="685" mass="74327">MFEMLLNADMQAAALNVLIWTTAALCAGRWPVERSRRRGRARAVTLLALVGIGMLVVLMRITTVTLMGREAWLFAVDRVAVALPALAVPAAAALVGTLPRLVTWVRRPSLETRIAAFAPTAVVPLQTGALGALVGLWTALFTVLAPPLLGPALLIHSAVVLFAALAWFCQTRRWLAARSRPRRRASRPVRALRAVAAVTAVAVAGTATVNLAAASSKLPDSMSMAPADGAAGGHHDGGESAAAGGTTSVTALTGPRDERPDRRFTLVAAEKTVRLASGRTVRAWAFDGQLPGPTLRVRQGQLVEVTVRNELPGANVAVHWHGVDVPNAEDGVPGVTQNAIRPGGTHVYRFRPDESGTHWYHSHQQTSVQQMKGLFGALIIDPPKPAPVDHDWYLAMHSWKTEDGATVPALGLADRLERRRAAPGERVRLRLLNSDRLTHEFSLTGTSFRVTALDGNAVRGPTPVSDRKLAIGAGGRYDVEFVMPDRPVRLTEIQDFVGARDRGLLISADGRGEVTPDLPSREFDPTPYGTPAPTPFGPGSRFTRTKTMVFDNEIGFYDGRFRVTWTVNGMAFPDAPNLTVREGDLVRLRFANRSHFDHPMHLHGHHVLVLSRNGRPVTGSPVWLDTVNVRVGEVWEVAFRADNPGIWMDHCHIGDHAVLGMMMHLSYENVTSPYRVGRATGNRAE</sequence>
<dbReference type="AlphaFoldDB" id="A0A5N8WN56"/>
<name>A0A5N8WN56_9ACTN</name>
<feature type="transmembrane region" description="Helical" evidence="5">
    <location>
        <begin position="191"/>
        <end position="213"/>
    </location>
</feature>
<feature type="region of interest" description="Disordered" evidence="4">
    <location>
        <begin position="225"/>
        <end position="261"/>
    </location>
</feature>
<dbReference type="GO" id="GO:0005507">
    <property type="term" value="F:copper ion binding"/>
    <property type="evidence" value="ECO:0007669"/>
    <property type="project" value="InterPro"/>
</dbReference>
<evidence type="ECO:0000313" key="9">
    <source>
        <dbReference type="Proteomes" id="UP000373149"/>
    </source>
</evidence>
<keyword evidence="1" id="KW-0479">Metal-binding</keyword>
<feature type="compositionally biased region" description="Low complexity" evidence="4">
    <location>
        <begin position="239"/>
        <end position="254"/>
    </location>
</feature>
<dbReference type="Proteomes" id="UP000373149">
    <property type="component" value="Unassembled WGS sequence"/>
</dbReference>
<feature type="domain" description="Plastocyanin-like" evidence="7">
    <location>
        <begin position="270"/>
        <end position="384"/>
    </location>
</feature>
<keyword evidence="5" id="KW-0472">Membrane</keyword>
<dbReference type="EMBL" id="VMNX01000024">
    <property type="protein sequence ID" value="MPY48870.1"/>
    <property type="molecule type" value="Genomic_DNA"/>
</dbReference>
<evidence type="ECO:0000313" key="8">
    <source>
        <dbReference type="EMBL" id="MPY48870.1"/>
    </source>
</evidence>
<keyword evidence="5" id="KW-0812">Transmembrane</keyword>
<dbReference type="Pfam" id="PF07731">
    <property type="entry name" value="Cu-oxidase_2"/>
    <property type="match status" value="1"/>
</dbReference>
<dbReference type="PANTHER" id="PTHR11709:SF394">
    <property type="entry name" value="FI03373P-RELATED"/>
    <property type="match status" value="1"/>
</dbReference>
<evidence type="ECO:0000259" key="6">
    <source>
        <dbReference type="Pfam" id="PF07731"/>
    </source>
</evidence>
<evidence type="ECO:0000256" key="5">
    <source>
        <dbReference type="SAM" id="Phobius"/>
    </source>
</evidence>
<evidence type="ECO:0000259" key="7">
    <source>
        <dbReference type="Pfam" id="PF07732"/>
    </source>
</evidence>
<keyword evidence="3" id="KW-0186">Copper</keyword>
<keyword evidence="9" id="KW-1185">Reference proteome</keyword>
<feature type="domain" description="Plastocyanin-like" evidence="6">
    <location>
        <begin position="564"/>
        <end position="666"/>
    </location>
</feature>
<evidence type="ECO:0000256" key="1">
    <source>
        <dbReference type="ARBA" id="ARBA00022723"/>
    </source>
</evidence>
<keyword evidence="5" id="KW-1133">Transmembrane helix</keyword>
<feature type="transmembrane region" description="Helical" evidence="5">
    <location>
        <begin position="149"/>
        <end position="170"/>
    </location>
</feature>
<organism evidence="8 9">
    <name type="scientific">Streptomyces acidicola</name>
    <dbReference type="NCBI Taxonomy" id="2596892"/>
    <lineage>
        <taxon>Bacteria</taxon>
        <taxon>Bacillati</taxon>
        <taxon>Actinomycetota</taxon>
        <taxon>Actinomycetes</taxon>
        <taxon>Kitasatosporales</taxon>
        <taxon>Streptomycetaceae</taxon>
        <taxon>Streptomyces</taxon>
    </lineage>
</organism>
<dbReference type="Gene3D" id="2.60.40.420">
    <property type="entry name" value="Cupredoxins - blue copper proteins"/>
    <property type="match status" value="2"/>
</dbReference>
<feature type="transmembrane region" description="Helical" evidence="5">
    <location>
        <begin position="44"/>
        <end position="67"/>
    </location>
</feature>
<dbReference type="InterPro" id="IPR008972">
    <property type="entry name" value="Cupredoxin"/>
</dbReference>
<dbReference type="PROSITE" id="PS00080">
    <property type="entry name" value="MULTICOPPER_OXIDASE2"/>
    <property type="match status" value="1"/>
</dbReference>
<dbReference type="Pfam" id="PF07732">
    <property type="entry name" value="Cu-oxidase_3"/>
    <property type="match status" value="1"/>
</dbReference>
<dbReference type="SUPFAM" id="SSF49503">
    <property type="entry name" value="Cupredoxins"/>
    <property type="match status" value="3"/>
</dbReference>
<dbReference type="InterPro" id="IPR011706">
    <property type="entry name" value="Cu-oxidase_C"/>
</dbReference>
<accession>A0A5N8WN56</accession>
<proteinExistence type="predicted"/>
<dbReference type="InterPro" id="IPR011707">
    <property type="entry name" value="Cu-oxidase-like_N"/>
</dbReference>
<feature type="transmembrane region" description="Helical" evidence="5">
    <location>
        <begin position="114"/>
        <end position="137"/>
    </location>
</feature>
<dbReference type="InterPro" id="IPR002355">
    <property type="entry name" value="Cu_oxidase_Cu_BS"/>
</dbReference>
<dbReference type="CDD" id="cd04202">
    <property type="entry name" value="CuRO_D2_2dMcoN_like"/>
    <property type="match status" value="1"/>
</dbReference>
<feature type="transmembrane region" description="Helical" evidence="5">
    <location>
        <begin position="12"/>
        <end position="32"/>
    </location>
</feature>
<feature type="transmembrane region" description="Helical" evidence="5">
    <location>
        <begin position="79"/>
        <end position="102"/>
    </location>
</feature>
<reference evidence="8 9" key="1">
    <citation type="submission" date="2019-09" db="EMBL/GenBank/DDBJ databases">
        <authorList>
            <person name="Duangmal K."/>
            <person name="Teo W.F.A."/>
            <person name="Lipun K."/>
        </authorList>
    </citation>
    <scope>NUCLEOTIDE SEQUENCE [LARGE SCALE GENOMIC DNA]</scope>
    <source>
        <strain evidence="8 9">K1PN6</strain>
    </source>
</reference>
<evidence type="ECO:0000256" key="3">
    <source>
        <dbReference type="ARBA" id="ARBA00023008"/>
    </source>
</evidence>
<comment type="caution">
    <text evidence="8">The sequence shown here is derived from an EMBL/GenBank/DDBJ whole genome shotgun (WGS) entry which is preliminary data.</text>
</comment>
<evidence type="ECO:0000256" key="4">
    <source>
        <dbReference type="SAM" id="MobiDB-lite"/>
    </source>
</evidence>
<dbReference type="PANTHER" id="PTHR11709">
    <property type="entry name" value="MULTI-COPPER OXIDASE"/>
    <property type="match status" value="1"/>
</dbReference>
<feature type="region of interest" description="Disordered" evidence="4">
    <location>
        <begin position="515"/>
        <end position="540"/>
    </location>
</feature>
<protein>
    <submittedName>
        <fullName evidence="8">Multicopper oxidase family protein</fullName>
    </submittedName>
</protein>
<feature type="compositionally biased region" description="Basic and acidic residues" evidence="4">
    <location>
        <begin position="515"/>
        <end position="524"/>
    </location>
</feature>
<gene>
    <name evidence="8" type="ORF">FPZ41_09930</name>
</gene>
<dbReference type="GO" id="GO:0016491">
    <property type="term" value="F:oxidoreductase activity"/>
    <property type="evidence" value="ECO:0007669"/>
    <property type="project" value="UniProtKB-KW"/>
</dbReference>
<keyword evidence="2" id="KW-0560">Oxidoreductase</keyword>